<dbReference type="PROSITE" id="PS51462">
    <property type="entry name" value="NUDIX"/>
    <property type="match status" value="1"/>
</dbReference>
<evidence type="ECO:0000256" key="1">
    <source>
        <dbReference type="ARBA" id="ARBA00005582"/>
    </source>
</evidence>
<dbReference type="SUPFAM" id="SSF55811">
    <property type="entry name" value="Nudix"/>
    <property type="match status" value="1"/>
</dbReference>
<dbReference type="GO" id="GO:0006167">
    <property type="term" value="P:AMP biosynthetic process"/>
    <property type="evidence" value="ECO:0007669"/>
    <property type="project" value="TreeGrafter"/>
</dbReference>
<dbReference type="InterPro" id="IPR015797">
    <property type="entry name" value="NUDIX_hydrolase-like_dom_sf"/>
</dbReference>
<keyword evidence="9" id="KW-1185">Reference proteome</keyword>
<dbReference type="Proteomes" id="UP000053105">
    <property type="component" value="Unassembled WGS sequence"/>
</dbReference>
<evidence type="ECO:0000313" key="8">
    <source>
        <dbReference type="EMBL" id="KOX76220.1"/>
    </source>
</evidence>
<gene>
    <name evidence="8" type="ORF">WN51_11960</name>
</gene>
<dbReference type="InterPro" id="IPR051325">
    <property type="entry name" value="Nudix_hydrolase_domain"/>
</dbReference>
<keyword evidence="3" id="KW-0547">Nucleotide-binding</keyword>
<accession>A0A0M9A2Z5</accession>
<keyword evidence="4" id="KW-0378">Hydrolase</keyword>
<evidence type="ECO:0000256" key="4">
    <source>
        <dbReference type="ARBA" id="ARBA00022801"/>
    </source>
</evidence>
<dbReference type="STRING" id="166423.A0A0M9A2Z5"/>
<organism evidence="8 9">
    <name type="scientific">Melipona quadrifasciata</name>
    <dbReference type="NCBI Taxonomy" id="166423"/>
    <lineage>
        <taxon>Eukaryota</taxon>
        <taxon>Metazoa</taxon>
        <taxon>Ecdysozoa</taxon>
        <taxon>Arthropoda</taxon>
        <taxon>Hexapoda</taxon>
        <taxon>Insecta</taxon>
        <taxon>Pterygota</taxon>
        <taxon>Neoptera</taxon>
        <taxon>Endopterygota</taxon>
        <taxon>Hymenoptera</taxon>
        <taxon>Apocrita</taxon>
        <taxon>Aculeata</taxon>
        <taxon>Apoidea</taxon>
        <taxon>Anthophila</taxon>
        <taxon>Apidae</taxon>
        <taxon>Melipona</taxon>
    </lineage>
</organism>
<dbReference type="PANTHER" id="PTHR21340:SF0">
    <property type="entry name" value="BIS(5'-NUCLEOSYL)-TETRAPHOSPHATASE [ASYMMETRICAL]"/>
    <property type="match status" value="1"/>
</dbReference>
<proteinExistence type="inferred from homology"/>
<evidence type="ECO:0000256" key="6">
    <source>
        <dbReference type="SAM" id="MobiDB-lite"/>
    </source>
</evidence>
<dbReference type="PROSITE" id="PS00893">
    <property type="entry name" value="NUDIX_BOX"/>
    <property type="match status" value="1"/>
</dbReference>
<dbReference type="AlphaFoldDB" id="A0A0M9A2Z5"/>
<dbReference type="InterPro" id="IPR003565">
    <property type="entry name" value="Tetra_PHTase"/>
</dbReference>
<evidence type="ECO:0000256" key="5">
    <source>
        <dbReference type="ARBA" id="ARBA00032644"/>
    </source>
</evidence>
<feature type="region of interest" description="Disordered" evidence="6">
    <location>
        <begin position="34"/>
        <end position="54"/>
    </location>
</feature>
<reference evidence="8 9" key="1">
    <citation type="submission" date="2015-07" db="EMBL/GenBank/DDBJ databases">
        <title>The genome of Melipona quadrifasciata.</title>
        <authorList>
            <person name="Pan H."/>
            <person name="Kapheim K."/>
        </authorList>
    </citation>
    <scope>NUCLEOTIDE SEQUENCE [LARGE SCALE GENOMIC DNA]</scope>
    <source>
        <strain evidence="8">0111107301</strain>
        <tissue evidence="8">Whole body</tissue>
    </source>
</reference>
<evidence type="ECO:0000259" key="7">
    <source>
        <dbReference type="PROSITE" id="PS51462"/>
    </source>
</evidence>
<dbReference type="PRINTS" id="PR01405">
    <property type="entry name" value="TETRPHPHTASE"/>
</dbReference>
<dbReference type="Gene3D" id="3.90.79.10">
    <property type="entry name" value="Nucleoside Triphosphate Pyrophosphohydrolase"/>
    <property type="match status" value="1"/>
</dbReference>
<feature type="domain" description="Nudix hydrolase" evidence="7">
    <location>
        <begin position="1"/>
        <end position="135"/>
    </location>
</feature>
<dbReference type="GO" id="GO:0000166">
    <property type="term" value="F:nucleotide binding"/>
    <property type="evidence" value="ECO:0007669"/>
    <property type="project" value="UniProtKB-KW"/>
</dbReference>
<dbReference type="PANTHER" id="PTHR21340">
    <property type="entry name" value="DIADENOSINE 5,5-P1,P4-TETRAPHOSPHATE PYROPHOSPHOHYDROLASE MUTT"/>
    <property type="match status" value="1"/>
</dbReference>
<dbReference type="InterPro" id="IPR000086">
    <property type="entry name" value="NUDIX_hydrolase_dom"/>
</dbReference>
<dbReference type="Pfam" id="PF00293">
    <property type="entry name" value="NUDIX"/>
    <property type="match status" value="1"/>
</dbReference>
<comment type="similarity">
    <text evidence="1">Belongs to the Nudix hydrolase family.</text>
</comment>
<protein>
    <recommendedName>
        <fullName evidence="2">Bis(5'-nucleosyl)-tetraphosphatase [asymmetrical]</fullName>
    </recommendedName>
    <alternativeName>
        <fullName evidence="5">Diadenosine 5',5'''-P1,P4-tetraphosphate asymmetrical hydrolase</fullName>
    </alternativeName>
</protein>
<dbReference type="EMBL" id="KQ435752">
    <property type="protein sequence ID" value="KOX76220.1"/>
    <property type="molecule type" value="Genomic_DNA"/>
</dbReference>
<dbReference type="CDD" id="cd03428">
    <property type="entry name" value="NUDIX_Ap4A_Nudt2"/>
    <property type="match status" value="1"/>
</dbReference>
<dbReference type="GO" id="GO:0006754">
    <property type="term" value="P:ATP biosynthetic process"/>
    <property type="evidence" value="ECO:0007669"/>
    <property type="project" value="TreeGrafter"/>
</dbReference>
<evidence type="ECO:0000256" key="3">
    <source>
        <dbReference type="ARBA" id="ARBA00022741"/>
    </source>
</evidence>
<evidence type="ECO:0000313" key="9">
    <source>
        <dbReference type="Proteomes" id="UP000053105"/>
    </source>
</evidence>
<sequence length="185" mass="21765">MTKRACGFVIFRRIRGMIEYLLMQVSYGEHHWTPPKGHVDPGESDMETALRETEEEAGLSASDLNIFENVKHELNYHVNGKPKVVVYWLAELLDPEKPIRLSHEHQAFKWLSLEEACAVAKYQDMQNAYICDANVGDHDKMKNNNYCLDYTNVSLYVEYAYELFANIYYDPFVKRKMFRKHNFNL</sequence>
<dbReference type="GO" id="GO:0004081">
    <property type="term" value="F:bis(5'-nucleosyl)-tetraphosphatase (asymmetrical) activity"/>
    <property type="evidence" value="ECO:0007669"/>
    <property type="project" value="TreeGrafter"/>
</dbReference>
<dbReference type="InterPro" id="IPR020084">
    <property type="entry name" value="NUDIX_hydrolase_CS"/>
</dbReference>
<evidence type="ECO:0000256" key="2">
    <source>
        <dbReference type="ARBA" id="ARBA00018911"/>
    </source>
</evidence>
<dbReference type="OrthoDB" id="276276at2759"/>
<name>A0A0M9A2Z5_9HYME</name>